<evidence type="ECO:0000313" key="2">
    <source>
        <dbReference type="Proteomes" id="UP000195386"/>
    </source>
</evidence>
<name>A0A1Y3YPR5_9BACE</name>
<dbReference type="AlphaFoldDB" id="A0A1Y3YPR5"/>
<dbReference type="Gene3D" id="1.50.10.10">
    <property type="match status" value="1"/>
</dbReference>
<dbReference type="InterPro" id="IPR028028">
    <property type="entry name" value="DUF4450"/>
</dbReference>
<dbReference type="InterPro" id="IPR008928">
    <property type="entry name" value="6-hairpin_glycosidase_sf"/>
</dbReference>
<protein>
    <submittedName>
        <fullName evidence="1">DUF4450 domain-containing protein</fullName>
    </submittedName>
</protein>
<comment type="caution">
    <text evidence="1">The sequence shown here is derived from an EMBL/GenBank/DDBJ whole genome shotgun (WGS) entry which is preliminary data.</text>
</comment>
<proteinExistence type="predicted"/>
<dbReference type="Proteomes" id="UP000195386">
    <property type="component" value="Unassembled WGS sequence"/>
</dbReference>
<sequence length="1095" mass="121744">MNHTSVFAIIFTILSPLGSYAQYASSSKAPKKAGDLIESTSYNDHKRGTPRALQYLPSGEDFVCVNGKNRYTRALYGSPTAWRLETSDRPIFATYVKNDSRNIRFRLRLPDGTVTPLEETAWCEARYNPGSRIYLLKDKTWGENCVLKISVLASLTEEMAMWKFSGELPAGCELEVLNSPIRQKKLFRSGDMGADPPGCFEPAEDGTVLQTLKCRFPSDGNLYISIVHNELKEVPDGDVQYLTLQNACRELAGRIKITTPDPYFNTLGGALAVAADGIWGEEGVWLHGAIGWRMPLSGWRAAYVGDVLGWHDRARTHFDNYAASQVTGIPNTIPHPAQDSALALARSAKIWGTPQYSNGYICRNPRRNNQMHHYDMNLCYIDELLWHFNWTGDLDYARRMWPLLTLHLAWEKRNFDPDNDGLYDAYACIWASDALYYNSGAVTHSSAYNYRGNRLAALIAEKIGEDPAPYREEADKILKALNARLWLPEKGHWAEFQDFMGHRRLHEDAAVWTVYHALDSDVADPFQAYLATSYVDREIPHIPVVTSDDVFTAGTAALPVNAVSYARWQKQLKEAGAAINAGEYATVATTDWMPYSWSINNVAFAEVMHTSLAYFQAGRREAGFKLLKSSVLDGMYLGESPGNFGQISFYDAARGECYRDFGDPIGVASRTLIQGLYGILPDALNGRLLIKPGFPTEWEYASLHTPDIDFDFKAGEAVAGKYSSRDRSLYTVTHHLSAVRNLELQFPARRSSVARLTVNGQEAAWKLVENSVGRPMLSVSVPASSGEEITIDVNWEGESLTVPVSIDAYPSARVREAGPVSFIAMEQGQMKWWAPVEQPVAGSCKQTIPAGDFKAVDSAKCTPVDMQKVFNANVTDIFRNEYLSPRSPYTTLQLPKQGIGEWCHPLKTAGIDDTGLRAAVREGVLETKLGIPFRTPAAGHNIAFTSLWDNYPDSLQIPLAGKASRAYLLMAGSTNHMQCHIENGVIRVYYEDGTCDTLPLVNPDNWPPIEQIFFEDGQAFNRHAPSLYRLRLKTGELSNNFGEELGFSGVSREVDGGAAVLLEMPLNAKKKLSRLVLETLSNEVVIGIMGITLQQ</sequence>
<gene>
    <name evidence="1" type="ORF">B5F97_15145</name>
</gene>
<dbReference type="GO" id="GO:0005975">
    <property type="term" value="P:carbohydrate metabolic process"/>
    <property type="evidence" value="ECO:0007669"/>
    <property type="project" value="InterPro"/>
</dbReference>
<organism evidence="1 2">
    <name type="scientific">Bacteroides clarus</name>
    <dbReference type="NCBI Taxonomy" id="626929"/>
    <lineage>
        <taxon>Bacteria</taxon>
        <taxon>Pseudomonadati</taxon>
        <taxon>Bacteroidota</taxon>
        <taxon>Bacteroidia</taxon>
        <taxon>Bacteroidales</taxon>
        <taxon>Bacteroidaceae</taxon>
        <taxon>Bacteroides</taxon>
    </lineage>
</organism>
<dbReference type="InterPro" id="IPR012341">
    <property type="entry name" value="6hp_glycosidase-like_sf"/>
</dbReference>
<dbReference type="SUPFAM" id="SSF48208">
    <property type="entry name" value="Six-hairpin glycosidases"/>
    <property type="match status" value="1"/>
</dbReference>
<reference evidence="2" key="1">
    <citation type="submission" date="2017-04" db="EMBL/GenBank/DDBJ databases">
        <title>Function of individual gut microbiota members based on whole genome sequencing of pure cultures obtained from chicken caecum.</title>
        <authorList>
            <person name="Medvecky M."/>
            <person name="Cejkova D."/>
            <person name="Polansky O."/>
            <person name="Karasova D."/>
            <person name="Kubasova T."/>
            <person name="Cizek A."/>
            <person name="Rychlik I."/>
        </authorList>
    </citation>
    <scope>NUCLEOTIDE SEQUENCE [LARGE SCALE GENOMIC DNA]</scope>
    <source>
        <strain evidence="2">An43</strain>
    </source>
</reference>
<evidence type="ECO:0000313" key="1">
    <source>
        <dbReference type="EMBL" id="OUN99804.1"/>
    </source>
</evidence>
<dbReference type="EMBL" id="NFII01000018">
    <property type="protein sequence ID" value="OUN99804.1"/>
    <property type="molecule type" value="Genomic_DNA"/>
</dbReference>
<accession>A0A1Y3YPR5</accession>
<dbReference type="RefSeq" id="WP_087426762.1">
    <property type="nucleotide sequence ID" value="NZ_CATZGC010000018.1"/>
</dbReference>
<dbReference type="Pfam" id="PF14614">
    <property type="entry name" value="DUF4450"/>
    <property type="match status" value="1"/>
</dbReference>